<keyword evidence="2" id="KW-1003">Cell membrane</keyword>
<evidence type="ECO:0000313" key="8">
    <source>
        <dbReference type="EMBL" id="CAF1485799.1"/>
    </source>
</evidence>
<evidence type="ECO:0000313" key="11">
    <source>
        <dbReference type="Proteomes" id="UP000663829"/>
    </source>
</evidence>
<evidence type="ECO:0000256" key="2">
    <source>
        <dbReference type="ARBA" id="ARBA00022475"/>
    </source>
</evidence>
<evidence type="ECO:0000256" key="1">
    <source>
        <dbReference type="ARBA" id="ARBA00004651"/>
    </source>
</evidence>
<evidence type="ECO:0000313" key="9">
    <source>
        <dbReference type="EMBL" id="CAF4179042.1"/>
    </source>
</evidence>
<evidence type="ECO:0000313" key="10">
    <source>
        <dbReference type="EMBL" id="CAF4349935.1"/>
    </source>
</evidence>
<comment type="subcellular location">
    <subcellularLocation>
        <location evidence="1">Cell membrane</location>
        <topology evidence="1">Multi-pass membrane protein</topology>
    </subcellularLocation>
</comment>
<dbReference type="EMBL" id="CAJNOK010023934">
    <property type="protein sequence ID" value="CAF1369812.1"/>
    <property type="molecule type" value="Genomic_DNA"/>
</dbReference>
<dbReference type="Proteomes" id="UP000677228">
    <property type="component" value="Unassembled WGS sequence"/>
</dbReference>
<comment type="caution">
    <text evidence="8">The sequence shown here is derived from an EMBL/GenBank/DDBJ whole genome shotgun (WGS) entry which is preliminary data.</text>
</comment>
<feature type="transmembrane region" description="Helical" evidence="6">
    <location>
        <begin position="36"/>
        <end position="59"/>
    </location>
</feature>
<gene>
    <name evidence="8" type="ORF">GPM918_LOCUS36034</name>
    <name evidence="7" type="ORF">OVA965_LOCUS31620</name>
    <name evidence="10" type="ORF">SRO942_LOCUS36763</name>
    <name evidence="9" type="ORF">TMI583_LOCUS32455</name>
</gene>
<dbReference type="PIRSF" id="PIRSF035875">
    <property type="entry name" value="RNase_BN"/>
    <property type="match status" value="1"/>
</dbReference>
<reference evidence="8" key="1">
    <citation type="submission" date="2021-02" db="EMBL/GenBank/DDBJ databases">
        <authorList>
            <person name="Nowell W R."/>
        </authorList>
    </citation>
    <scope>NUCLEOTIDE SEQUENCE</scope>
</reference>
<feature type="transmembrane region" description="Helical" evidence="6">
    <location>
        <begin position="177"/>
        <end position="201"/>
    </location>
</feature>
<dbReference type="EMBL" id="CAJOBA010045600">
    <property type="protein sequence ID" value="CAF4179042.1"/>
    <property type="molecule type" value="Genomic_DNA"/>
</dbReference>
<feature type="transmembrane region" description="Helical" evidence="6">
    <location>
        <begin position="213"/>
        <end position="235"/>
    </location>
</feature>
<proteinExistence type="predicted"/>
<dbReference type="PANTHER" id="PTHR30213">
    <property type="entry name" value="INNER MEMBRANE PROTEIN YHJD"/>
    <property type="match status" value="1"/>
</dbReference>
<keyword evidence="3 6" id="KW-0812">Transmembrane</keyword>
<feature type="transmembrane region" description="Helical" evidence="6">
    <location>
        <begin position="241"/>
        <end position="265"/>
    </location>
</feature>
<dbReference type="NCBIfam" id="TIGR00765">
    <property type="entry name" value="yihY_not_rbn"/>
    <property type="match status" value="1"/>
</dbReference>
<dbReference type="PANTHER" id="PTHR30213:SF0">
    <property type="entry name" value="UPF0761 MEMBRANE PROTEIN YIHY"/>
    <property type="match status" value="1"/>
</dbReference>
<evidence type="ECO:0000256" key="3">
    <source>
        <dbReference type="ARBA" id="ARBA00022692"/>
    </source>
</evidence>
<dbReference type="EMBL" id="CAJNOQ010021421">
    <property type="protein sequence ID" value="CAF1485799.1"/>
    <property type="molecule type" value="Genomic_DNA"/>
</dbReference>
<name>A0A815S1P1_9BILA</name>
<feature type="transmembrane region" description="Helical" evidence="6">
    <location>
        <begin position="98"/>
        <end position="120"/>
    </location>
</feature>
<dbReference type="EMBL" id="CAJOBC010086910">
    <property type="protein sequence ID" value="CAF4349935.1"/>
    <property type="molecule type" value="Genomic_DNA"/>
</dbReference>
<dbReference type="Proteomes" id="UP000681722">
    <property type="component" value="Unassembled WGS sequence"/>
</dbReference>
<dbReference type="Pfam" id="PF03631">
    <property type="entry name" value="Virul_fac_BrkB"/>
    <property type="match status" value="1"/>
</dbReference>
<keyword evidence="4 6" id="KW-1133">Transmembrane helix</keyword>
<evidence type="ECO:0000256" key="5">
    <source>
        <dbReference type="ARBA" id="ARBA00023136"/>
    </source>
</evidence>
<dbReference type="AlphaFoldDB" id="A0A815S1P1"/>
<organism evidence="8 11">
    <name type="scientific">Didymodactylos carnosus</name>
    <dbReference type="NCBI Taxonomy" id="1234261"/>
    <lineage>
        <taxon>Eukaryota</taxon>
        <taxon>Metazoa</taxon>
        <taxon>Spiralia</taxon>
        <taxon>Gnathifera</taxon>
        <taxon>Rotifera</taxon>
        <taxon>Eurotatoria</taxon>
        <taxon>Bdelloidea</taxon>
        <taxon>Philodinida</taxon>
        <taxon>Philodinidae</taxon>
        <taxon>Didymodactylos</taxon>
    </lineage>
</organism>
<keyword evidence="5 6" id="KW-0472">Membrane</keyword>
<evidence type="ECO:0000256" key="6">
    <source>
        <dbReference type="SAM" id="Phobius"/>
    </source>
</evidence>
<keyword evidence="11" id="KW-1185">Reference proteome</keyword>
<evidence type="ECO:0000256" key="4">
    <source>
        <dbReference type="ARBA" id="ARBA00022989"/>
    </source>
</evidence>
<sequence>MYNSNNRALLRAPPKLTILKFFKKVLNDWSLDYSSMLAYTFMISLLPIAVTVFGVIAFVPNLRADVKQKILEAFPDNSTRASIQQVLDLASNQLRRDAGGLLALGIVFTIFSTSRLFVLIDNVMQIIYRLEQRGFIKQNLVAIGMVFVFILLIVLIIAAASAPSFLLAPVHQAAGRFGIYIAGIVTSLLLSFILFEVIYLIMPNKKIKIKQTWCGSLVAAVLFEIFIILFPLYVRHFMTNYVGYVGLVIVLLLFFYYFAVILLLGSQINAYWFERIQPFPDAQATFISKMFKLYEMRSGQRK</sequence>
<feature type="transmembrane region" description="Helical" evidence="6">
    <location>
        <begin position="140"/>
        <end position="165"/>
    </location>
</feature>
<dbReference type="Proteomes" id="UP000663829">
    <property type="component" value="Unassembled WGS sequence"/>
</dbReference>
<dbReference type="GO" id="GO:0005886">
    <property type="term" value="C:plasma membrane"/>
    <property type="evidence" value="ECO:0007669"/>
    <property type="project" value="UniProtKB-SubCell"/>
</dbReference>
<dbReference type="InterPro" id="IPR017039">
    <property type="entry name" value="Virul_fac_BrkB"/>
</dbReference>
<evidence type="ECO:0000313" key="7">
    <source>
        <dbReference type="EMBL" id="CAF1369812.1"/>
    </source>
</evidence>
<dbReference type="Proteomes" id="UP000682733">
    <property type="component" value="Unassembled WGS sequence"/>
</dbReference>
<protein>
    <submittedName>
        <fullName evidence="8">Uncharacterized protein</fullName>
    </submittedName>
</protein>
<accession>A0A815S1P1</accession>